<feature type="coiled-coil region" evidence="2">
    <location>
        <begin position="78"/>
        <end position="105"/>
    </location>
</feature>
<dbReference type="PANTHER" id="PTHR47978">
    <property type="match status" value="1"/>
</dbReference>
<gene>
    <name evidence="3" type="ORF">E3N88_39700</name>
</gene>
<dbReference type="InterPro" id="IPR001806">
    <property type="entry name" value="Small_GTPase"/>
</dbReference>
<dbReference type="OrthoDB" id="63533at2759"/>
<evidence type="ECO:0000256" key="1">
    <source>
        <dbReference type="ARBA" id="ARBA00022741"/>
    </source>
</evidence>
<dbReference type="Gene3D" id="3.40.50.300">
    <property type="entry name" value="P-loop containing nucleotide triphosphate hydrolases"/>
    <property type="match status" value="1"/>
</dbReference>
<dbReference type="GO" id="GO:0005525">
    <property type="term" value="F:GTP binding"/>
    <property type="evidence" value="ECO:0007669"/>
    <property type="project" value="InterPro"/>
</dbReference>
<dbReference type="SUPFAM" id="SSF52540">
    <property type="entry name" value="P-loop containing nucleoside triphosphate hydrolases"/>
    <property type="match status" value="1"/>
</dbReference>
<dbReference type="PROSITE" id="PS51419">
    <property type="entry name" value="RAB"/>
    <property type="match status" value="1"/>
</dbReference>
<keyword evidence="2" id="KW-0175">Coiled coil</keyword>
<reference evidence="3 4" key="1">
    <citation type="submission" date="2019-05" db="EMBL/GenBank/DDBJ databases">
        <title>Mikania micrantha, genome provides insights into the molecular mechanism of rapid growth.</title>
        <authorList>
            <person name="Liu B."/>
        </authorList>
    </citation>
    <scope>NUCLEOTIDE SEQUENCE [LARGE SCALE GENOMIC DNA]</scope>
    <source>
        <strain evidence="3">NLD-2019</strain>
        <tissue evidence="3">Leaf</tissue>
    </source>
</reference>
<dbReference type="CDD" id="cd01860">
    <property type="entry name" value="Rab5_related"/>
    <property type="match status" value="1"/>
</dbReference>
<dbReference type="FunFam" id="3.40.50.300:FF:000851">
    <property type="entry name" value="Ras-related small GTP-binding family protein"/>
    <property type="match status" value="1"/>
</dbReference>
<dbReference type="SMART" id="SM00173">
    <property type="entry name" value="RAS"/>
    <property type="match status" value="1"/>
</dbReference>
<accession>A0A5N6LKI7</accession>
<keyword evidence="1" id="KW-0547">Nucleotide-binding</keyword>
<dbReference type="Pfam" id="PF00071">
    <property type="entry name" value="Ras"/>
    <property type="match status" value="1"/>
</dbReference>
<proteinExistence type="predicted"/>
<dbReference type="SMART" id="SM00176">
    <property type="entry name" value="RAN"/>
    <property type="match status" value="1"/>
</dbReference>
<sequence length="377" mass="42112">MQFFKDLEPESMNMLMELQVQLEKLKSNSEPDLLISVSKAERQEARMKVRHHSLRLGNVGVIRAGTVIFEAWEDGQAIKDVNAHLRRLLELREVVERQRKSLKKKQPDKGDGSEGESGLEEDVIIQHEIYKSRLASIKCVSSRLTIVPFCNIDEATAKAMNLEIFYGIRELKGITKRSDRSAGRVGGLNPVNGDSDAKNLRVKLVLLGDSGVGKTCIVLRFVRGQFDPTSKVTVGASFLSQTIALQDSTTVKFEIWDTAGQERYAALAPLYYRGAAVAIIAYDITNPDSFHKAQHWVKELQKHGSPDIVLALVGNKADLQDKREVSVQQSTDLPLFNIAVLVSPKDGIDFAEKNRMFFIETSAKTADNINQLFEVDQ</sequence>
<comment type="caution">
    <text evidence="3">The sequence shown here is derived from an EMBL/GenBank/DDBJ whole genome shotgun (WGS) entry which is preliminary data.</text>
</comment>
<dbReference type="GO" id="GO:0003924">
    <property type="term" value="F:GTPase activity"/>
    <property type="evidence" value="ECO:0007669"/>
    <property type="project" value="InterPro"/>
</dbReference>
<protein>
    <submittedName>
        <fullName evidence="3">Uncharacterized protein</fullName>
    </submittedName>
</protein>
<dbReference type="NCBIfam" id="TIGR00231">
    <property type="entry name" value="small_GTP"/>
    <property type="match status" value="1"/>
</dbReference>
<organism evidence="3 4">
    <name type="scientific">Mikania micrantha</name>
    <name type="common">bitter vine</name>
    <dbReference type="NCBI Taxonomy" id="192012"/>
    <lineage>
        <taxon>Eukaryota</taxon>
        <taxon>Viridiplantae</taxon>
        <taxon>Streptophyta</taxon>
        <taxon>Embryophyta</taxon>
        <taxon>Tracheophyta</taxon>
        <taxon>Spermatophyta</taxon>
        <taxon>Magnoliopsida</taxon>
        <taxon>eudicotyledons</taxon>
        <taxon>Gunneridae</taxon>
        <taxon>Pentapetalae</taxon>
        <taxon>asterids</taxon>
        <taxon>campanulids</taxon>
        <taxon>Asterales</taxon>
        <taxon>Asteraceae</taxon>
        <taxon>Asteroideae</taxon>
        <taxon>Heliantheae alliance</taxon>
        <taxon>Eupatorieae</taxon>
        <taxon>Mikania</taxon>
    </lineage>
</organism>
<dbReference type="InterPro" id="IPR027417">
    <property type="entry name" value="P-loop_NTPase"/>
</dbReference>
<dbReference type="Proteomes" id="UP000326396">
    <property type="component" value="Linkage Group LG9"/>
</dbReference>
<dbReference type="PROSITE" id="PS51420">
    <property type="entry name" value="RHO"/>
    <property type="match status" value="1"/>
</dbReference>
<evidence type="ECO:0000313" key="4">
    <source>
        <dbReference type="Proteomes" id="UP000326396"/>
    </source>
</evidence>
<dbReference type="AlphaFoldDB" id="A0A5N6LKI7"/>
<evidence type="ECO:0000256" key="2">
    <source>
        <dbReference type="SAM" id="Coils"/>
    </source>
</evidence>
<dbReference type="EMBL" id="SZYD01000019">
    <property type="protein sequence ID" value="KAD2392723.1"/>
    <property type="molecule type" value="Genomic_DNA"/>
</dbReference>
<keyword evidence="4" id="KW-1185">Reference proteome</keyword>
<dbReference type="PROSITE" id="PS51421">
    <property type="entry name" value="RAS"/>
    <property type="match status" value="1"/>
</dbReference>
<dbReference type="PRINTS" id="PR00449">
    <property type="entry name" value="RASTRNSFRMNG"/>
</dbReference>
<name>A0A5N6LKI7_9ASTR</name>
<dbReference type="SMART" id="SM00175">
    <property type="entry name" value="RAB"/>
    <property type="match status" value="1"/>
</dbReference>
<dbReference type="SMART" id="SM00174">
    <property type="entry name" value="RHO"/>
    <property type="match status" value="1"/>
</dbReference>
<dbReference type="InterPro" id="IPR005225">
    <property type="entry name" value="Small_GTP-bd"/>
</dbReference>
<evidence type="ECO:0000313" key="3">
    <source>
        <dbReference type="EMBL" id="KAD2392723.1"/>
    </source>
</evidence>